<keyword evidence="8" id="KW-1185">Reference proteome</keyword>
<gene>
    <name evidence="7" type="ORF">AMS68_004878</name>
</gene>
<accession>A0A6H0XXH5</accession>
<dbReference type="OrthoDB" id="194358at2759"/>
<dbReference type="Proteomes" id="UP000503462">
    <property type="component" value="Chromosome 3"/>
</dbReference>
<evidence type="ECO:0000313" key="8">
    <source>
        <dbReference type="Proteomes" id="UP000503462"/>
    </source>
</evidence>
<organism evidence="7 8">
    <name type="scientific">Peltaster fructicola</name>
    <dbReference type="NCBI Taxonomy" id="286661"/>
    <lineage>
        <taxon>Eukaryota</taxon>
        <taxon>Fungi</taxon>
        <taxon>Dikarya</taxon>
        <taxon>Ascomycota</taxon>
        <taxon>Pezizomycotina</taxon>
        <taxon>Dothideomycetes</taxon>
        <taxon>Dothideomycetes incertae sedis</taxon>
        <taxon>Peltaster</taxon>
    </lineage>
</organism>
<feature type="short sequence motif" description="DGA/G" evidence="4">
    <location>
        <begin position="226"/>
        <end position="228"/>
    </location>
</feature>
<dbReference type="PROSITE" id="PS51635">
    <property type="entry name" value="PNPLA"/>
    <property type="match status" value="1"/>
</dbReference>
<dbReference type="AlphaFoldDB" id="A0A6H0XXH5"/>
<keyword evidence="3 4" id="KW-0443">Lipid metabolism</keyword>
<dbReference type="GO" id="GO:0016042">
    <property type="term" value="P:lipid catabolic process"/>
    <property type="evidence" value="ECO:0007669"/>
    <property type="project" value="UniProtKB-UniRule"/>
</dbReference>
<feature type="active site" description="Nucleophile" evidence="4">
    <location>
        <position position="69"/>
    </location>
</feature>
<feature type="region of interest" description="Disordered" evidence="5">
    <location>
        <begin position="505"/>
        <end position="537"/>
    </location>
</feature>
<feature type="region of interest" description="Disordered" evidence="5">
    <location>
        <begin position="622"/>
        <end position="668"/>
    </location>
</feature>
<dbReference type="GO" id="GO:0047499">
    <property type="term" value="F:calcium-independent phospholipase A2 activity"/>
    <property type="evidence" value="ECO:0007669"/>
    <property type="project" value="TreeGrafter"/>
</dbReference>
<dbReference type="InterPro" id="IPR002641">
    <property type="entry name" value="PNPLA_dom"/>
</dbReference>
<sequence length="668" mass="74935">MECPMEKNWSFRDPCKITLRPLDSGIRVLTLDGGGIKGIVELEMLRQLEDLLGPPLHIKHFFDLIVGTSAGGIIALALTARNMTVAECMVSFRELSYKAFTPIKGSNWPFLGKLVEYWNHGKYQTEPLEQALMRIFGDQNYLFGGPQDGSSGRDIKVAITSTSGVGSATIFTNYNRLCADKLPYNLYRPSEAGHELKLWQIARATSAAPTYFEPYEHKPSSSIFLDGGVYNNNPINIADRERKLIWPSTQLEHPDIILSVGGGYCSRSEKVIKSKYAARGVVSQGQFMVKLAATRLHNGLDTEAIWDDYIHVKAPGVHRGRYQRFSPFMAQGMPRMDDIEQMEGVRKWAEHDIKSNPRMIPLAQRLVATCFYFHSEAPEVKPNDTIGVSGSIVCRFSNRGLDDTGEKVKALGRFIAKYCGSRHSSVAHFKVGLLGDEPRLLHVLDLDKTVLGNMERGIFRPRPRICDIVVKSSTTITDISLCFGTGQEFPISGFPRRLHEQKVGTMERRQVMKSRPSARWTGRSRSQRRVWQPPPLRGPFAMKDRIARYGKANHLRDTSQDTWPDDSEVHNARKSTLFMESGRPGPPPYHLSDHYAPQPQHKERSESVQNTQHFSVPYHMSEQYAPRPQHKNSLDPPTSGSGTSIAELGGDAMIAELEGDRNAAGELE</sequence>
<feature type="compositionally biased region" description="Basic and acidic residues" evidence="5">
    <location>
        <begin position="658"/>
        <end position="668"/>
    </location>
</feature>
<dbReference type="SUPFAM" id="SSF52151">
    <property type="entry name" value="FabD/lysophospholipase-like"/>
    <property type="match status" value="1"/>
</dbReference>
<dbReference type="Gene3D" id="3.40.1090.10">
    <property type="entry name" value="Cytosolic phospholipase A2 catalytic domain"/>
    <property type="match status" value="1"/>
</dbReference>
<feature type="domain" description="PNPLA" evidence="6">
    <location>
        <begin position="29"/>
        <end position="239"/>
    </location>
</feature>
<dbReference type="Pfam" id="PF01734">
    <property type="entry name" value="Patatin"/>
    <property type="match status" value="1"/>
</dbReference>
<keyword evidence="1 4" id="KW-0378">Hydrolase</keyword>
<feature type="compositionally biased region" description="Polar residues" evidence="5">
    <location>
        <begin position="635"/>
        <end position="644"/>
    </location>
</feature>
<dbReference type="GO" id="GO:0016020">
    <property type="term" value="C:membrane"/>
    <property type="evidence" value="ECO:0007669"/>
    <property type="project" value="TreeGrafter"/>
</dbReference>
<evidence type="ECO:0000256" key="5">
    <source>
        <dbReference type="SAM" id="MobiDB-lite"/>
    </source>
</evidence>
<dbReference type="GO" id="GO:0046486">
    <property type="term" value="P:glycerolipid metabolic process"/>
    <property type="evidence" value="ECO:0007669"/>
    <property type="project" value="UniProtKB-ARBA"/>
</dbReference>
<evidence type="ECO:0000259" key="6">
    <source>
        <dbReference type="PROSITE" id="PS51635"/>
    </source>
</evidence>
<evidence type="ECO:0000313" key="7">
    <source>
        <dbReference type="EMBL" id="QIW99360.1"/>
    </source>
</evidence>
<evidence type="ECO:0000256" key="4">
    <source>
        <dbReference type="PROSITE-ProRule" id="PRU01161"/>
    </source>
</evidence>
<dbReference type="EMBL" id="CP051141">
    <property type="protein sequence ID" value="QIW99360.1"/>
    <property type="molecule type" value="Genomic_DNA"/>
</dbReference>
<protein>
    <recommendedName>
        <fullName evidence="6">PNPLA domain-containing protein</fullName>
    </recommendedName>
</protein>
<evidence type="ECO:0000256" key="2">
    <source>
        <dbReference type="ARBA" id="ARBA00022963"/>
    </source>
</evidence>
<feature type="region of interest" description="Disordered" evidence="5">
    <location>
        <begin position="578"/>
        <end position="609"/>
    </location>
</feature>
<feature type="short sequence motif" description="GXGXXG" evidence="4">
    <location>
        <begin position="33"/>
        <end position="38"/>
    </location>
</feature>
<evidence type="ECO:0000256" key="3">
    <source>
        <dbReference type="ARBA" id="ARBA00023098"/>
    </source>
</evidence>
<dbReference type="PANTHER" id="PTHR24185">
    <property type="entry name" value="CALCIUM-INDEPENDENT PHOSPHOLIPASE A2-GAMMA"/>
    <property type="match status" value="1"/>
</dbReference>
<feature type="active site" description="Proton acceptor" evidence="4">
    <location>
        <position position="226"/>
    </location>
</feature>
<dbReference type="InterPro" id="IPR016035">
    <property type="entry name" value="Acyl_Trfase/lysoPLipase"/>
</dbReference>
<feature type="short sequence motif" description="GXSXG" evidence="4">
    <location>
        <begin position="67"/>
        <end position="71"/>
    </location>
</feature>
<reference evidence="7 8" key="1">
    <citation type="journal article" date="2016" name="Sci. Rep.">
        <title>Peltaster fructicola genome reveals evolution from an invasive phytopathogen to an ectophytic parasite.</title>
        <authorList>
            <person name="Xu C."/>
            <person name="Chen H."/>
            <person name="Gleason M.L."/>
            <person name="Xu J.R."/>
            <person name="Liu H."/>
            <person name="Zhang R."/>
            <person name="Sun G."/>
        </authorList>
    </citation>
    <scope>NUCLEOTIDE SEQUENCE [LARGE SCALE GENOMIC DNA]</scope>
    <source>
        <strain evidence="7 8">LNHT1506</strain>
    </source>
</reference>
<dbReference type="GO" id="GO:0019369">
    <property type="term" value="P:arachidonate metabolic process"/>
    <property type="evidence" value="ECO:0007669"/>
    <property type="project" value="TreeGrafter"/>
</dbReference>
<proteinExistence type="predicted"/>
<evidence type="ECO:0000256" key="1">
    <source>
        <dbReference type="ARBA" id="ARBA00022801"/>
    </source>
</evidence>
<dbReference type="PANTHER" id="PTHR24185:SF1">
    <property type="entry name" value="CALCIUM-INDEPENDENT PHOSPHOLIPASE A2-GAMMA"/>
    <property type="match status" value="1"/>
</dbReference>
<name>A0A6H0XXH5_9PEZI</name>
<keyword evidence="2 4" id="KW-0442">Lipid degradation</keyword>